<name>A0A919XY43_9BACL</name>
<accession>A0A919XY43</accession>
<protein>
    <submittedName>
        <fullName evidence="2">Uncharacterized protein</fullName>
    </submittedName>
</protein>
<evidence type="ECO:0000313" key="2">
    <source>
        <dbReference type="EMBL" id="GIO40184.1"/>
    </source>
</evidence>
<organism evidence="2 3">
    <name type="scientific">Paenibacillus antibioticophila</name>
    <dbReference type="NCBI Taxonomy" id="1274374"/>
    <lineage>
        <taxon>Bacteria</taxon>
        <taxon>Bacillati</taxon>
        <taxon>Bacillota</taxon>
        <taxon>Bacilli</taxon>
        <taxon>Bacillales</taxon>
        <taxon>Paenibacillaceae</taxon>
        <taxon>Paenibacillus</taxon>
    </lineage>
</organism>
<comment type="caution">
    <text evidence="2">The sequence shown here is derived from an EMBL/GenBank/DDBJ whole genome shotgun (WGS) entry which is preliminary data.</text>
</comment>
<dbReference type="AlphaFoldDB" id="A0A919XY43"/>
<evidence type="ECO:0000256" key="1">
    <source>
        <dbReference type="SAM" id="MobiDB-lite"/>
    </source>
</evidence>
<dbReference type="EMBL" id="BORR01000037">
    <property type="protein sequence ID" value="GIO40184.1"/>
    <property type="molecule type" value="Genomic_DNA"/>
</dbReference>
<reference evidence="2 3" key="1">
    <citation type="submission" date="2021-03" db="EMBL/GenBank/DDBJ databases">
        <title>Antimicrobial resistance genes in bacteria isolated from Japanese honey, and their potential for conferring macrolide and lincosamide resistance in the American foulbrood pathogen Paenibacillus larvae.</title>
        <authorList>
            <person name="Okamoto M."/>
            <person name="Kumagai M."/>
            <person name="Kanamori H."/>
            <person name="Takamatsu D."/>
        </authorList>
    </citation>
    <scope>NUCLEOTIDE SEQUENCE [LARGE SCALE GENOMIC DNA]</scope>
    <source>
        <strain evidence="2 3">J41TS12</strain>
    </source>
</reference>
<evidence type="ECO:0000313" key="3">
    <source>
        <dbReference type="Proteomes" id="UP000681162"/>
    </source>
</evidence>
<sequence>MDGMTDLDRFSRPLWGEQERRNPQQDEIASYKQERDSGLAEDSKEPEGSDAKICAIDIQASVTDAGKR</sequence>
<dbReference type="RefSeq" id="WP_212944346.1">
    <property type="nucleotide sequence ID" value="NZ_BORR01000037.1"/>
</dbReference>
<dbReference type="Proteomes" id="UP000681162">
    <property type="component" value="Unassembled WGS sequence"/>
</dbReference>
<keyword evidence="3" id="KW-1185">Reference proteome</keyword>
<feature type="region of interest" description="Disordered" evidence="1">
    <location>
        <begin position="1"/>
        <end position="55"/>
    </location>
</feature>
<feature type="compositionally biased region" description="Basic and acidic residues" evidence="1">
    <location>
        <begin position="32"/>
        <end position="50"/>
    </location>
</feature>
<proteinExistence type="predicted"/>
<feature type="compositionally biased region" description="Basic and acidic residues" evidence="1">
    <location>
        <begin position="1"/>
        <end position="24"/>
    </location>
</feature>
<gene>
    <name evidence="2" type="ORF">J41TS12_50450</name>
</gene>